<dbReference type="GO" id="GO:0006270">
    <property type="term" value="P:DNA replication initiation"/>
    <property type="evidence" value="ECO:0007669"/>
    <property type="project" value="TreeGrafter"/>
</dbReference>
<dbReference type="GO" id="GO:0003688">
    <property type="term" value="F:DNA replication origin binding"/>
    <property type="evidence" value="ECO:0007669"/>
    <property type="project" value="TreeGrafter"/>
</dbReference>
<dbReference type="Proteomes" id="UP000887578">
    <property type="component" value="Unplaced"/>
</dbReference>
<keyword evidence="2" id="KW-1185">Reference proteome</keyword>
<reference evidence="3" key="1">
    <citation type="submission" date="2022-11" db="UniProtKB">
        <authorList>
            <consortium name="WormBaseParasite"/>
        </authorList>
    </citation>
    <scope>IDENTIFICATION</scope>
</reference>
<dbReference type="Pfam" id="PF14630">
    <property type="entry name" value="ORC5_C"/>
    <property type="match status" value="1"/>
</dbReference>
<evidence type="ECO:0000259" key="1">
    <source>
        <dbReference type="Pfam" id="PF14630"/>
    </source>
</evidence>
<dbReference type="GO" id="GO:0005664">
    <property type="term" value="C:nuclear origin of replication recognition complex"/>
    <property type="evidence" value="ECO:0007669"/>
    <property type="project" value="TreeGrafter"/>
</dbReference>
<proteinExistence type="predicted"/>
<evidence type="ECO:0000313" key="3">
    <source>
        <dbReference type="WBParaSite" id="PDA_v2.g23063.t1"/>
    </source>
</evidence>
<protein>
    <submittedName>
        <fullName evidence="3">Origin recognition complex subunit 5 C-terminal domain-containing protein</fullName>
    </submittedName>
</protein>
<organism evidence="2 3">
    <name type="scientific">Panagrolaimus davidi</name>
    <dbReference type="NCBI Taxonomy" id="227884"/>
    <lineage>
        <taxon>Eukaryota</taxon>
        <taxon>Metazoa</taxon>
        <taxon>Ecdysozoa</taxon>
        <taxon>Nematoda</taxon>
        <taxon>Chromadorea</taxon>
        <taxon>Rhabditida</taxon>
        <taxon>Tylenchina</taxon>
        <taxon>Panagrolaimomorpha</taxon>
        <taxon>Panagrolaimoidea</taxon>
        <taxon>Panagrolaimidae</taxon>
        <taxon>Panagrolaimus</taxon>
    </lineage>
</organism>
<dbReference type="AlphaFoldDB" id="A0A914PW93"/>
<feature type="domain" description="Origin recognition complex subunit 5 C-terminal" evidence="1">
    <location>
        <begin position="294"/>
        <end position="425"/>
    </location>
</feature>
<sequence length="442" mass="50130">MDIESIFSSIFISSEVPSTTLRHLHIRCPDSDQQIALVKKLSDHVEDKSDDYIIGNGNCLMIDKSPKDLFSVISQSFDGKSSSSYRSVADFLKHFHNIYAKSSSSQFILCLRRAEYLQDIEGYPVIADLFRGFGDPMFKKHVKLITLSTLPWTLMLSNASSLSPMCIFIEYKPYGDKRSSVKAVMKLQEKKLASIAEDDADKVPIKFCKEFAKQCCGSFEQKTSDPHKLLSLVSRVAIMCSGKTDPSDKEYSIEAVRHAIQKIDDDLYYFNVTDLLSNTKSKEQKQQDAINSVPYYAKFILIASFCCSFNRRTTDLRFFDMEREGRKRAGGTHASDANKFHETGPQAFTLTRFLGVIAFLFNSYLGPDEVMPDINYLINRLCEMRFITRISNPTNISLPKYRCDASSDFVRDIAKSIGIEIVDFLDGNTSDLVNKLQLIKLK</sequence>
<dbReference type="InterPro" id="IPR047088">
    <property type="entry name" value="ORC5_C"/>
</dbReference>
<evidence type="ECO:0000313" key="2">
    <source>
        <dbReference type="Proteomes" id="UP000887578"/>
    </source>
</evidence>
<dbReference type="WBParaSite" id="PDA_v2.g23063.t1">
    <property type="protein sequence ID" value="PDA_v2.g23063.t1"/>
    <property type="gene ID" value="PDA_v2.g23063"/>
</dbReference>
<dbReference type="InterPro" id="IPR020796">
    <property type="entry name" value="ORC5"/>
</dbReference>
<name>A0A914PW93_9BILA</name>
<accession>A0A914PW93</accession>
<dbReference type="PANTHER" id="PTHR12705">
    <property type="entry name" value="ORIGIN RECOGNITION COMPLEX SUBUNIT 5"/>
    <property type="match status" value="1"/>
</dbReference>
<dbReference type="PANTHER" id="PTHR12705:SF0">
    <property type="entry name" value="ORIGIN RECOGNITION COMPLEX SUBUNIT 5"/>
    <property type="match status" value="1"/>
</dbReference>